<feature type="domain" description="HTH luxR-type" evidence="4">
    <location>
        <begin position="676"/>
        <end position="741"/>
    </location>
</feature>
<dbReference type="InterPro" id="IPR059106">
    <property type="entry name" value="WHD_MalT"/>
</dbReference>
<keyword evidence="3" id="KW-0804">Transcription</keyword>
<sequence length="745" mass="80222">MAEPTREADRESRSLSGTLLEGKLAIRPVRRGAVSRRALIERARASDARVVGVTAPAGFGKSTLLSEWAAVDDRTIAWATIDRFDDDPVALLTLLATAAAGFSPSAADVVAEMRGLPSTVLGRSAPMLAAALARAPGPFLLLVDDIHAAASDECHDVLEVVLAGVPAGSQVVLASRAEQPYFARLRIDVPTLEIGADALRLDGDAARVIFAEQDVAVADENIAVAVERCEGWPTGLVLYALAVKAGADVLSVGGDERFVADYLYHECLAGLPLELQEFLRRTAVLDELSVELCDAMLEREDSGVVLRHLEALNLFLIPLDRRELWFRYHALFREFLLADLRRREHGLISGLHVRAADWLESERILDPAVDHLLAAGEVERAGELVAELALPTYQRGEVAVVERWLDGLGDAVIESSPALAVIAAWAAILQGKSPASERWAATLERFDLEGAPDEDRAAFESARAMVRAAMCPAGWERVLADAKLAAAYEPAWSPWRDQALHLLGSGLLLAGEKGAARDAFIEASESAARVGNADSVLLSEAELAILAMDEGAWSDADAHAHVAVRAVDDHHMEGYPTTALALAVSARLAQRRGDAVAADRFLVRAMRARVHCTHVLPYLAMRTRLQIAGLFVGLGDRTAATHMLREIDELLAHCPDVGALTDEIASFRSRLDDAAMSRASIPLTPAELRLLPYLQTHLTIAEIGKRLFISRNTVSSEVGSIYRKLGVTTRGAAVDRAIEAGLLGD</sequence>
<keyword evidence="6" id="KW-1185">Reference proteome</keyword>
<protein>
    <submittedName>
        <fullName evidence="5">LuxR family maltose regulon positive regulatory protein</fullName>
    </submittedName>
</protein>
<dbReference type="GO" id="GO:0006355">
    <property type="term" value="P:regulation of DNA-templated transcription"/>
    <property type="evidence" value="ECO:0007669"/>
    <property type="project" value="InterPro"/>
</dbReference>
<evidence type="ECO:0000259" key="4">
    <source>
        <dbReference type="PROSITE" id="PS50043"/>
    </source>
</evidence>
<dbReference type="AlphaFoldDB" id="A0A7Y9GS48"/>
<dbReference type="GO" id="GO:0003677">
    <property type="term" value="F:DNA binding"/>
    <property type="evidence" value="ECO:0007669"/>
    <property type="project" value="UniProtKB-KW"/>
</dbReference>
<gene>
    <name evidence="5" type="ORF">BJ991_003399</name>
</gene>
<dbReference type="PANTHER" id="PTHR44688">
    <property type="entry name" value="DNA-BINDING TRANSCRIPTIONAL ACTIVATOR DEVR_DOSR"/>
    <property type="match status" value="1"/>
</dbReference>
<dbReference type="EMBL" id="JACCBV010000001">
    <property type="protein sequence ID" value="NYE21371.1"/>
    <property type="molecule type" value="Genomic_DNA"/>
</dbReference>
<dbReference type="SUPFAM" id="SSF46894">
    <property type="entry name" value="C-terminal effector domain of the bipartite response regulators"/>
    <property type="match status" value="1"/>
</dbReference>
<dbReference type="InterPro" id="IPR016032">
    <property type="entry name" value="Sig_transdc_resp-reg_C-effctor"/>
</dbReference>
<dbReference type="Pfam" id="PF25873">
    <property type="entry name" value="WHD_MalT"/>
    <property type="match status" value="1"/>
</dbReference>
<reference evidence="5 6" key="1">
    <citation type="submission" date="2020-07" db="EMBL/GenBank/DDBJ databases">
        <title>Sequencing the genomes of 1000 actinobacteria strains.</title>
        <authorList>
            <person name="Klenk H.-P."/>
        </authorList>
    </citation>
    <scope>NUCLEOTIDE SEQUENCE [LARGE SCALE GENOMIC DNA]</scope>
    <source>
        <strain evidence="5 6">DSM 24662</strain>
    </source>
</reference>
<dbReference type="Gene3D" id="1.10.10.10">
    <property type="entry name" value="Winged helix-like DNA-binding domain superfamily/Winged helix DNA-binding domain"/>
    <property type="match status" value="1"/>
</dbReference>
<dbReference type="InterPro" id="IPR036388">
    <property type="entry name" value="WH-like_DNA-bd_sf"/>
</dbReference>
<dbReference type="Proteomes" id="UP000576969">
    <property type="component" value="Unassembled WGS sequence"/>
</dbReference>
<organism evidence="5 6">
    <name type="scientific">Microbacterium immunditiarum</name>
    <dbReference type="NCBI Taxonomy" id="337480"/>
    <lineage>
        <taxon>Bacteria</taxon>
        <taxon>Bacillati</taxon>
        <taxon>Actinomycetota</taxon>
        <taxon>Actinomycetes</taxon>
        <taxon>Micrococcales</taxon>
        <taxon>Microbacteriaceae</taxon>
        <taxon>Microbacterium</taxon>
    </lineage>
</organism>
<dbReference type="SUPFAM" id="SSF52540">
    <property type="entry name" value="P-loop containing nucleoside triphosphate hydrolases"/>
    <property type="match status" value="1"/>
</dbReference>
<dbReference type="InterPro" id="IPR011990">
    <property type="entry name" value="TPR-like_helical_dom_sf"/>
</dbReference>
<accession>A0A7Y9GS48</accession>
<name>A0A7Y9GS48_9MICO</name>
<dbReference type="Pfam" id="PF00196">
    <property type="entry name" value="GerE"/>
    <property type="match status" value="1"/>
</dbReference>
<dbReference type="CDD" id="cd06170">
    <property type="entry name" value="LuxR_C_like"/>
    <property type="match status" value="1"/>
</dbReference>
<evidence type="ECO:0000256" key="2">
    <source>
        <dbReference type="ARBA" id="ARBA00023125"/>
    </source>
</evidence>
<dbReference type="InterPro" id="IPR000792">
    <property type="entry name" value="Tscrpt_reg_LuxR_C"/>
</dbReference>
<dbReference type="Gene3D" id="3.40.50.300">
    <property type="entry name" value="P-loop containing nucleotide triphosphate hydrolases"/>
    <property type="match status" value="1"/>
</dbReference>
<keyword evidence="1" id="KW-0805">Transcription regulation</keyword>
<dbReference type="PANTHER" id="PTHR44688:SF16">
    <property type="entry name" value="DNA-BINDING TRANSCRIPTIONAL ACTIVATOR DEVR_DOSR"/>
    <property type="match status" value="1"/>
</dbReference>
<dbReference type="RefSeq" id="WP_179491950.1">
    <property type="nucleotide sequence ID" value="NZ_JACCBV010000001.1"/>
</dbReference>
<dbReference type="Gene3D" id="1.25.40.10">
    <property type="entry name" value="Tetratricopeptide repeat domain"/>
    <property type="match status" value="1"/>
</dbReference>
<proteinExistence type="predicted"/>
<evidence type="ECO:0000313" key="6">
    <source>
        <dbReference type="Proteomes" id="UP000576969"/>
    </source>
</evidence>
<dbReference type="SMART" id="SM00421">
    <property type="entry name" value="HTH_LUXR"/>
    <property type="match status" value="1"/>
</dbReference>
<evidence type="ECO:0000256" key="1">
    <source>
        <dbReference type="ARBA" id="ARBA00023015"/>
    </source>
</evidence>
<evidence type="ECO:0000313" key="5">
    <source>
        <dbReference type="EMBL" id="NYE21371.1"/>
    </source>
</evidence>
<evidence type="ECO:0000256" key="3">
    <source>
        <dbReference type="ARBA" id="ARBA00023163"/>
    </source>
</evidence>
<comment type="caution">
    <text evidence="5">The sequence shown here is derived from an EMBL/GenBank/DDBJ whole genome shotgun (WGS) entry which is preliminary data.</text>
</comment>
<dbReference type="InterPro" id="IPR027417">
    <property type="entry name" value="P-loop_NTPase"/>
</dbReference>
<dbReference type="PROSITE" id="PS50043">
    <property type="entry name" value="HTH_LUXR_2"/>
    <property type="match status" value="1"/>
</dbReference>
<keyword evidence="2" id="KW-0238">DNA-binding</keyword>